<proteinExistence type="predicted"/>
<dbReference type="InterPro" id="IPR050498">
    <property type="entry name" value="Ycf3"/>
</dbReference>
<evidence type="ECO:0000313" key="3">
    <source>
        <dbReference type="EMBL" id="CAD0000980.1"/>
    </source>
</evidence>
<organism evidence="3 4">
    <name type="scientific">Flavobacterium chungangense</name>
    <dbReference type="NCBI Taxonomy" id="554283"/>
    <lineage>
        <taxon>Bacteria</taxon>
        <taxon>Pseudomonadati</taxon>
        <taxon>Bacteroidota</taxon>
        <taxon>Flavobacteriia</taxon>
        <taxon>Flavobacteriales</taxon>
        <taxon>Flavobacteriaceae</taxon>
        <taxon>Flavobacterium</taxon>
    </lineage>
</organism>
<dbReference type="Gene3D" id="1.25.40.10">
    <property type="entry name" value="Tetratricopeptide repeat domain"/>
    <property type="match status" value="1"/>
</dbReference>
<dbReference type="EMBL" id="CAIJDO010000060">
    <property type="protein sequence ID" value="CAD0000980.1"/>
    <property type="molecule type" value="Genomic_DNA"/>
</dbReference>
<sequence length="118" mass="14059">MYKDAVLDFNKAISLDSIDKVSYNNRGLCKFYLKEYQNAILDFEKALNINLGKSFDENFDTDKYSYNNMANSYCYLGNIEKACEFWNIAIKKGYVYKKEWKEIYNIEDPNELIKKYCK</sequence>
<dbReference type="NCBIfam" id="TIGR00756">
    <property type="entry name" value="PPR"/>
    <property type="match status" value="1"/>
</dbReference>
<dbReference type="InterPro" id="IPR002885">
    <property type="entry name" value="PPR_rpt"/>
</dbReference>
<protein>
    <recommendedName>
        <fullName evidence="5">Tetratricopeptide repeat protein</fullName>
    </recommendedName>
</protein>
<keyword evidence="1" id="KW-0677">Repeat</keyword>
<dbReference type="PANTHER" id="PTHR44858:SF1">
    <property type="entry name" value="UDP-N-ACETYLGLUCOSAMINE--PEPTIDE N-ACETYLGLUCOSAMINYLTRANSFERASE SPINDLY-RELATED"/>
    <property type="match status" value="1"/>
</dbReference>
<evidence type="ECO:0000256" key="1">
    <source>
        <dbReference type="ARBA" id="ARBA00022737"/>
    </source>
</evidence>
<evidence type="ECO:0008006" key="5">
    <source>
        <dbReference type="Google" id="ProtNLM"/>
    </source>
</evidence>
<name>A0A6V6YNF0_9FLAO</name>
<comment type="caution">
    <text evidence="3">The sequence shown here is derived from an EMBL/GenBank/DDBJ whole genome shotgun (WGS) entry which is preliminary data.</text>
</comment>
<evidence type="ECO:0000313" key="4">
    <source>
        <dbReference type="Proteomes" id="UP000556700"/>
    </source>
</evidence>
<dbReference type="AlphaFoldDB" id="A0A6V6YNF0"/>
<reference evidence="3 4" key="1">
    <citation type="submission" date="2020-06" db="EMBL/GenBank/DDBJ databases">
        <authorList>
            <person name="Criscuolo A."/>
        </authorList>
    </citation>
    <scope>NUCLEOTIDE SEQUENCE [LARGE SCALE GENOMIC DNA]</scope>
    <source>
        <strain evidence="4">CIP 110025</strain>
    </source>
</reference>
<dbReference type="InterPro" id="IPR011990">
    <property type="entry name" value="TPR-like_helical_dom_sf"/>
</dbReference>
<dbReference type="PANTHER" id="PTHR44858">
    <property type="entry name" value="TETRATRICOPEPTIDE REPEAT PROTEIN 6"/>
    <property type="match status" value="1"/>
</dbReference>
<gene>
    <name evidence="3" type="ORF">FLACHUCJ7_00311</name>
</gene>
<dbReference type="SMART" id="SM00028">
    <property type="entry name" value="TPR"/>
    <property type="match status" value="2"/>
</dbReference>
<dbReference type="Proteomes" id="UP000556700">
    <property type="component" value="Unassembled WGS sequence"/>
</dbReference>
<keyword evidence="4" id="KW-1185">Reference proteome</keyword>
<dbReference type="PROSITE" id="PS51375">
    <property type="entry name" value="PPR"/>
    <property type="match status" value="1"/>
</dbReference>
<dbReference type="Pfam" id="PF00515">
    <property type="entry name" value="TPR_1"/>
    <property type="match status" value="1"/>
</dbReference>
<dbReference type="SUPFAM" id="SSF48452">
    <property type="entry name" value="TPR-like"/>
    <property type="match status" value="1"/>
</dbReference>
<dbReference type="InterPro" id="IPR019734">
    <property type="entry name" value="TPR_rpt"/>
</dbReference>
<keyword evidence="2" id="KW-0802">TPR repeat</keyword>
<accession>A0A6V6YNF0</accession>
<evidence type="ECO:0000256" key="2">
    <source>
        <dbReference type="ARBA" id="ARBA00022803"/>
    </source>
</evidence>